<proteinExistence type="predicted"/>
<dbReference type="AlphaFoldDB" id="A0A9W6XL79"/>
<protein>
    <submittedName>
        <fullName evidence="1">Unnamed protein product</fullName>
    </submittedName>
</protein>
<comment type="caution">
    <text evidence="1">The sequence shown here is derived from an EMBL/GenBank/DDBJ whole genome shotgun (WGS) entry which is preliminary data.</text>
</comment>
<evidence type="ECO:0000313" key="1">
    <source>
        <dbReference type="EMBL" id="GMF40765.1"/>
    </source>
</evidence>
<keyword evidence="2" id="KW-1185">Reference proteome</keyword>
<dbReference type="OrthoDB" id="168151at2759"/>
<reference evidence="1" key="1">
    <citation type="submission" date="2023-04" db="EMBL/GenBank/DDBJ databases">
        <title>Phytophthora lilii NBRC 32176.</title>
        <authorList>
            <person name="Ichikawa N."/>
            <person name="Sato H."/>
            <person name="Tonouchi N."/>
        </authorList>
    </citation>
    <scope>NUCLEOTIDE SEQUENCE</scope>
    <source>
        <strain evidence="1">NBRC 32176</strain>
    </source>
</reference>
<evidence type="ECO:0000313" key="2">
    <source>
        <dbReference type="Proteomes" id="UP001165083"/>
    </source>
</evidence>
<organism evidence="1 2">
    <name type="scientific">Phytophthora lilii</name>
    <dbReference type="NCBI Taxonomy" id="2077276"/>
    <lineage>
        <taxon>Eukaryota</taxon>
        <taxon>Sar</taxon>
        <taxon>Stramenopiles</taxon>
        <taxon>Oomycota</taxon>
        <taxon>Peronosporomycetes</taxon>
        <taxon>Peronosporales</taxon>
        <taxon>Peronosporaceae</taxon>
        <taxon>Phytophthora</taxon>
    </lineage>
</organism>
<gene>
    <name evidence="1" type="ORF">Plil01_001656400</name>
</gene>
<dbReference type="Proteomes" id="UP001165083">
    <property type="component" value="Unassembled WGS sequence"/>
</dbReference>
<sequence length="112" mass="12099">MEMETSGSADEGSGCENSVTFNYVEDSDEEGGGLADAFMQFEAQSNDAFVRLLGSDGLMEEVLEHHDNRADEIDEDLEHGSLSPLNTLVEEVLDGLTMECFSSTVVPQVTSS</sequence>
<dbReference type="EMBL" id="BSXW01002093">
    <property type="protein sequence ID" value="GMF40765.1"/>
    <property type="molecule type" value="Genomic_DNA"/>
</dbReference>
<accession>A0A9W6XL79</accession>
<name>A0A9W6XL79_9STRA</name>